<dbReference type="InterPro" id="IPR018878">
    <property type="entry name" value="ORF6C_dom"/>
</dbReference>
<dbReference type="NCBIfam" id="TIGR02681">
    <property type="entry name" value="phage_pRha"/>
    <property type="match status" value="1"/>
</dbReference>
<feature type="domain" description="ORF6C" evidence="1">
    <location>
        <begin position="150"/>
        <end position="245"/>
    </location>
</feature>
<dbReference type="EMBL" id="KX190834">
    <property type="protein sequence ID" value="ANT40049.1"/>
    <property type="molecule type" value="Genomic_DNA"/>
</dbReference>
<dbReference type="InterPro" id="IPR014054">
    <property type="entry name" value="Phage_regulatory_Rha"/>
</dbReference>
<accession>A0A1B1P7H3</accession>
<dbReference type="Pfam" id="PF10552">
    <property type="entry name" value="ORF6C"/>
    <property type="match status" value="1"/>
</dbReference>
<dbReference type="Proteomes" id="UP000226338">
    <property type="component" value="Segment"/>
</dbReference>
<dbReference type="Pfam" id="PF09669">
    <property type="entry name" value="Phage_pRha"/>
    <property type="match status" value="1"/>
</dbReference>
<reference evidence="2 3" key="1">
    <citation type="submission" date="2016-05" db="EMBL/GenBank/DDBJ databases">
        <title>Undiscovered low abundance phages are ubiquitous in bacterial genomes.</title>
        <authorList>
            <person name="Dong Z."/>
            <person name="Liu H."/>
            <person name="Zheng J."/>
            <person name="Peng D."/>
        </authorList>
    </citation>
    <scope>NUCLEOTIDE SEQUENCE [LARGE SCALE GENOMIC DNA]</scope>
</reference>
<name>A0A1B1P7H3_9CAUD</name>
<proteinExistence type="predicted"/>
<evidence type="ECO:0000313" key="3">
    <source>
        <dbReference type="Proteomes" id="UP000226338"/>
    </source>
</evidence>
<protein>
    <submittedName>
        <fullName evidence="2">Regulatory protein</fullName>
    </submittedName>
</protein>
<organism evidence="2 3">
    <name type="scientific">Bacillus phage BMBtpLA3</name>
    <dbReference type="NCBI Taxonomy" id="1868824"/>
    <lineage>
        <taxon>Viruses</taxon>
        <taxon>Duplodnaviria</taxon>
        <taxon>Heunggongvirae</taxon>
        <taxon>Uroviricota</taxon>
        <taxon>Caudoviricetes</taxon>
        <taxon>Lwoffvirus</taxon>
        <taxon>Lwoffvirus TP21</taxon>
    </lineage>
</organism>
<evidence type="ECO:0000259" key="1">
    <source>
        <dbReference type="Pfam" id="PF10552"/>
    </source>
</evidence>
<sequence length="247" mass="29078">MTFEEWHKKRIAFTNESKTIKQNKTTTGEIEMTNTELVFVNNNNEVVTDSLTVAEVFGKKHFHVKRDIENLINQIGDTSNFGYIEYNDDLNRKQTKVTMTKDGFTLLVMGFTGKKALDFKLKYIAEFNRMEEHIKSQQQPKTAIEEIHQLLMRGTVELNERVGVLETKIETKITIDHQQQRIMQNTVEATVRHLWNNGTSHGRFTKKQLFAKAYRRLKDRYGITSYKDILEKDFEEAIDYMRNWKGE</sequence>
<gene>
    <name evidence="2" type="ORF">BMBtpLA3_14</name>
</gene>
<evidence type="ECO:0000313" key="2">
    <source>
        <dbReference type="EMBL" id="ANT40049.1"/>
    </source>
</evidence>